<dbReference type="EMBL" id="CAVLEF010000010">
    <property type="protein sequence ID" value="CAK1548282.1"/>
    <property type="molecule type" value="Genomic_DNA"/>
</dbReference>
<dbReference type="PANTHER" id="PTHR14932:SF1">
    <property type="entry name" value="RAB-LIKE PROTEIN 6"/>
    <property type="match status" value="1"/>
</dbReference>
<protein>
    <recommendedName>
        <fullName evidence="5">GTP-binding protein Parf</fullName>
    </recommendedName>
</protein>
<dbReference type="SUPFAM" id="SSF52540">
    <property type="entry name" value="P-loop containing nucleoside triphosphate hydrolases"/>
    <property type="match status" value="1"/>
</dbReference>
<feature type="compositionally biased region" description="Basic and acidic residues" evidence="2">
    <location>
        <begin position="280"/>
        <end position="290"/>
    </location>
</feature>
<dbReference type="Pfam" id="PF08477">
    <property type="entry name" value="Roc"/>
    <property type="match status" value="1"/>
</dbReference>
<dbReference type="PANTHER" id="PTHR14932">
    <property type="entry name" value="RAS GTPASE-RELATED"/>
    <property type="match status" value="1"/>
</dbReference>
<dbReference type="InterPro" id="IPR001806">
    <property type="entry name" value="Small_GTPase"/>
</dbReference>
<organism evidence="3 4">
    <name type="scientific">Leptosia nina</name>
    <dbReference type="NCBI Taxonomy" id="320188"/>
    <lineage>
        <taxon>Eukaryota</taxon>
        <taxon>Metazoa</taxon>
        <taxon>Ecdysozoa</taxon>
        <taxon>Arthropoda</taxon>
        <taxon>Hexapoda</taxon>
        <taxon>Insecta</taxon>
        <taxon>Pterygota</taxon>
        <taxon>Neoptera</taxon>
        <taxon>Endopterygota</taxon>
        <taxon>Lepidoptera</taxon>
        <taxon>Glossata</taxon>
        <taxon>Ditrysia</taxon>
        <taxon>Papilionoidea</taxon>
        <taxon>Pieridae</taxon>
        <taxon>Pierinae</taxon>
        <taxon>Leptosia</taxon>
    </lineage>
</organism>
<feature type="region of interest" description="Disordered" evidence="2">
    <location>
        <begin position="340"/>
        <end position="376"/>
    </location>
</feature>
<reference evidence="3 4" key="1">
    <citation type="submission" date="2023-11" db="EMBL/GenBank/DDBJ databases">
        <authorList>
            <person name="Okamura Y."/>
        </authorList>
    </citation>
    <scope>NUCLEOTIDE SEQUENCE [LARGE SCALE GENOMIC DNA]</scope>
</reference>
<dbReference type="AlphaFoldDB" id="A0AAV1JJ99"/>
<dbReference type="SMART" id="SM00175">
    <property type="entry name" value="RAB"/>
    <property type="match status" value="1"/>
</dbReference>
<dbReference type="InterPro" id="IPR040385">
    <property type="entry name" value="RABL6"/>
</dbReference>
<evidence type="ECO:0000313" key="4">
    <source>
        <dbReference type="Proteomes" id="UP001497472"/>
    </source>
</evidence>
<feature type="compositionally biased region" description="Basic and acidic residues" evidence="2">
    <location>
        <begin position="568"/>
        <end position="582"/>
    </location>
</feature>
<keyword evidence="4" id="KW-1185">Reference proteome</keyword>
<evidence type="ECO:0000256" key="2">
    <source>
        <dbReference type="SAM" id="MobiDB-lite"/>
    </source>
</evidence>
<dbReference type="Pfam" id="PF00071">
    <property type="entry name" value="Ras"/>
    <property type="match status" value="1"/>
</dbReference>
<dbReference type="GO" id="GO:0005525">
    <property type="term" value="F:GTP binding"/>
    <property type="evidence" value="ECO:0007669"/>
    <property type="project" value="InterPro"/>
</dbReference>
<feature type="coiled-coil region" evidence="1">
    <location>
        <begin position="235"/>
        <end position="262"/>
    </location>
</feature>
<dbReference type="InterPro" id="IPR027417">
    <property type="entry name" value="P-loop_NTPase"/>
</dbReference>
<dbReference type="Gene3D" id="3.40.50.300">
    <property type="entry name" value="P-loop containing nucleotide triphosphate hydrolases"/>
    <property type="match status" value="1"/>
</dbReference>
<dbReference type="PRINTS" id="PR00449">
    <property type="entry name" value="RASTRNSFRMNG"/>
</dbReference>
<feature type="compositionally biased region" description="Basic residues" evidence="2">
    <location>
        <begin position="583"/>
        <end position="592"/>
    </location>
</feature>
<name>A0AAV1JJ99_9NEOP</name>
<feature type="compositionally biased region" description="Low complexity" evidence="2">
    <location>
        <begin position="367"/>
        <end position="376"/>
    </location>
</feature>
<evidence type="ECO:0000256" key="1">
    <source>
        <dbReference type="SAM" id="Coils"/>
    </source>
</evidence>
<dbReference type="GO" id="GO:0005829">
    <property type="term" value="C:cytosol"/>
    <property type="evidence" value="ECO:0007669"/>
    <property type="project" value="TreeGrafter"/>
</dbReference>
<evidence type="ECO:0000313" key="3">
    <source>
        <dbReference type="EMBL" id="CAK1548282.1"/>
    </source>
</evidence>
<feature type="compositionally biased region" description="Basic and acidic residues" evidence="2">
    <location>
        <begin position="441"/>
        <end position="452"/>
    </location>
</feature>
<dbReference type="PROSITE" id="PS51419">
    <property type="entry name" value="RAB"/>
    <property type="match status" value="1"/>
</dbReference>
<gene>
    <name evidence="3" type="ORF">LNINA_LOCUS7690</name>
</gene>
<feature type="compositionally biased region" description="Basic and acidic residues" evidence="2">
    <location>
        <begin position="538"/>
        <end position="559"/>
    </location>
</feature>
<feature type="region of interest" description="Disordered" evidence="2">
    <location>
        <begin position="531"/>
        <end position="620"/>
    </location>
</feature>
<feature type="region of interest" description="Disordered" evidence="2">
    <location>
        <begin position="1"/>
        <end position="24"/>
    </location>
</feature>
<accession>A0AAV1JJ99</accession>
<dbReference type="Proteomes" id="UP001497472">
    <property type="component" value="Unassembled WGS sequence"/>
</dbReference>
<feature type="compositionally biased region" description="Polar residues" evidence="2">
    <location>
        <begin position="340"/>
        <end position="366"/>
    </location>
</feature>
<dbReference type="GO" id="GO:0005634">
    <property type="term" value="C:nucleus"/>
    <property type="evidence" value="ECO:0007669"/>
    <property type="project" value="TreeGrafter"/>
</dbReference>
<feature type="region of interest" description="Disordered" evidence="2">
    <location>
        <begin position="406"/>
        <end position="452"/>
    </location>
</feature>
<sequence length="620" mass="69823">MFSALKKLTRSNDDRCPAPMPMSSSLQKKFSRGVHYNMKILIKGDRNVGKSCLLQRLQGGSFKEEYTPTDQIQVAPIHWTYKNTDFIVKVEVWEVVDKGRTKKKAPLGLKLENQTAPTLPEEGYETPVLDATFLDVYKNASGVILMLDITKPWTFDYVVKELSRIPADLPVMLLGNHCDMQHHRQVHSHHIEQALHNARMTRTAPIRYAEASMRNGFGLRFLHKFLSVPFLRLQKTSLLEQLQRNQKDIEEVEKELDDFQKSDECHYNTFVERLANKRRQSTDVEPRVNNDRSPSIVLGAGKPIVPPNVNPLLAQSLNPTPPKPVSAVEEKPKQTYYVSQELINPKSHPTVSMDTTPSRIPQDSGPSTSSASNITISNSSGALDEFYAGTLDSSFLEDLAPLSVGQEDQYDTESDDENAINPKVTIDQDDLDLDNASPKTNVRDYTHSDQDEDALKQATISKQAEKSLRSMFGNQTISGGGDSVQNVFGSEFKTDQEDDNLRGMFVNEATISNSSNEDSFMNGPDVLNDFPLWAGDSSARRSPEGGEDPDVAKEPDQKEKKHKKKKSKDKEKGENSDRVERKDKKHKRKKSKSDKPSNPQQDLLAPTYTADFNYEEYDSI</sequence>
<comment type="caution">
    <text evidence="3">The sequence shown here is derived from an EMBL/GenBank/DDBJ whole genome shotgun (WGS) entry which is preliminary data.</text>
</comment>
<evidence type="ECO:0008006" key="5">
    <source>
        <dbReference type="Google" id="ProtNLM"/>
    </source>
</evidence>
<proteinExistence type="predicted"/>
<dbReference type="GO" id="GO:0003924">
    <property type="term" value="F:GTPase activity"/>
    <property type="evidence" value="ECO:0007669"/>
    <property type="project" value="InterPro"/>
</dbReference>
<feature type="region of interest" description="Disordered" evidence="2">
    <location>
        <begin position="278"/>
        <end position="301"/>
    </location>
</feature>
<feature type="compositionally biased region" description="Acidic residues" evidence="2">
    <location>
        <begin position="408"/>
        <end position="418"/>
    </location>
</feature>
<keyword evidence="1" id="KW-0175">Coiled coil</keyword>